<dbReference type="InterPro" id="IPR029526">
    <property type="entry name" value="PGBD"/>
</dbReference>
<feature type="compositionally biased region" description="Low complexity" evidence="1">
    <location>
        <begin position="1"/>
        <end position="25"/>
    </location>
</feature>
<feature type="non-terminal residue" evidence="3">
    <location>
        <position position="187"/>
    </location>
</feature>
<feature type="non-terminal residue" evidence="3">
    <location>
        <position position="1"/>
    </location>
</feature>
<dbReference type="PANTHER" id="PTHR46599">
    <property type="entry name" value="PIGGYBAC TRANSPOSABLE ELEMENT-DERIVED PROTEIN 4"/>
    <property type="match status" value="1"/>
</dbReference>
<evidence type="ECO:0000259" key="2">
    <source>
        <dbReference type="Pfam" id="PF13843"/>
    </source>
</evidence>
<organism evidence="3">
    <name type="scientific">Arion vulgaris</name>
    <dbReference type="NCBI Taxonomy" id="1028688"/>
    <lineage>
        <taxon>Eukaryota</taxon>
        <taxon>Metazoa</taxon>
        <taxon>Spiralia</taxon>
        <taxon>Lophotrochozoa</taxon>
        <taxon>Mollusca</taxon>
        <taxon>Gastropoda</taxon>
        <taxon>Heterobranchia</taxon>
        <taxon>Euthyneura</taxon>
        <taxon>Panpulmonata</taxon>
        <taxon>Eupulmonata</taxon>
        <taxon>Stylommatophora</taxon>
        <taxon>Helicina</taxon>
        <taxon>Arionoidea</taxon>
        <taxon>Arionidae</taxon>
        <taxon>Arion</taxon>
    </lineage>
</organism>
<protein>
    <recommendedName>
        <fullName evidence="2">PiggyBac transposable element-derived protein domain-containing protein</fullName>
    </recommendedName>
</protein>
<gene>
    <name evidence="3" type="primary">ORF199666</name>
</gene>
<feature type="domain" description="PiggyBac transposable element-derived protein" evidence="2">
    <location>
        <begin position="117"/>
        <end position="177"/>
    </location>
</feature>
<dbReference type="AlphaFoldDB" id="A0A0B7BLJ4"/>
<dbReference type="EMBL" id="HACG01047344">
    <property type="protein sequence ID" value="CEK94209.1"/>
    <property type="molecule type" value="Transcribed_RNA"/>
</dbReference>
<proteinExistence type="predicted"/>
<reference evidence="3" key="1">
    <citation type="submission" date="2014-12" db="EMBL/GenBank/DDBJ databases">
        <title>Insight into the proteome of Arion vulgaris.</title>
        <authorList>
            <person name="Aradska J."/>
            <person name="Bulat T."/>
            <person name="Smidak R."/>
            <person name="Sarate P."/>
            <person name="Gangsoo J."/>
            <person name="Sialana F."/>
            <person name="Bilban M."/>
            <person name="Lubec G."/>
        </authorList>
    </citation>
    <scope>NUCLEOTIDE SEQUENCE</scope>
    <source>
        <tissue evidence="3">Skin</tissue>
    </source>
</reference>
<accession>A0A0B7BLJ4</accession>
<dbReference type="PANTHER" id="PTHR46599:SF3">
    <property type="entry name" value="PIGGYBAC TRANSPOSABLE ELEMENT-DERIVED PROTEIN 4"/>
    <property type="match status" value="1"/>
</dbReference>
<sequence length="187" mass="21337">KMSDVADVSNVQNDSDSDILASDSDQTGSECDTDLDFDSRDDIYRSIADIPSGAGVGDGPSSRKRGRGTVTARPNQAENKWNWIIFESEHDVFEQKWVPQYGLEQGSQVNTTNFSVRDYFRLYFTDDVISLIVQETNRYAEQHANSNSYSDRSRKQKWKSTSFEEVEAVIGLQLQWDCVKNLHYMII</sequence>
<evidence type="ECO:0000313" key="3">
    <source>
        <dbReference type="EMBL" id="CEK94209.1"/>
    </source>
</evidence>
<feature type="region of interest" description="Disordered" evidence="1">
    <location>
        <begin position="1"/>
        <end position="73"/>
    </location>
</feature>
<dbReference type="Pfam" id="PF13843">
    <property type="entry name" value="DDE_Tnp_1_7"/>
    <property type="match status" value="1"/>
</dbReference>
<evidence type="ECO:0000256" key="1">
    <source>
        <dbReference type="SAM" id="MobiDB-lite"/>
    </source>
</evidence>
<name>A0A0B7BLJ4_9EUPU</name>